<keyword evidence="4" id="KW-0812">Transmembrane</keyword>
<dbReference type="AlphaFoldDB" id="A0A4R2GGY0"/>
<evidence type="ECO:0000256" key="7">
    <source>
        <dbReference type="ARBA" id="ARBA00023237"/>
    </source>
</evidence>
<keyword evidence="7" id="KW-0998">Cell outer membrane</keyword>
<dbReference type="PANTHER" id="PTHR35093:SF8">
    <property type="entry name" value="OUTER MEMBRANE PROTEIN NMB0088-RELATED"/>
    <property type="match status" value="1"/>
</dbReference>
<keyword evidence="3" id="KW-1134">Transmembrane beta strand</keyword>
<dbReference type="SUPFAM" id="SSF56935">
    <property type="entry name" value="Porins"/>
    <property type="match status" value="1"/>
</dbReference>
<evidence type="ECO:0000313" key="10">
    <source>
        <dbReference type="Proteomes" id="UP000295221"/>
    </source>
</evidence>
<feature type="signal peptide" evidence="8">
    <location>
        <begin position="1"/>
        <end position="19"/>
    </location>
</feature>
<dbReference type="GO" id="GO:0015483">
    <property type="term" value="F:long-chain fatty acid transporting porin activity"/>
    <property type="evidence" value="ECO:0007669"/>
    <property type="project" value="TreeGrafter"/>
</dbReference>
<dbReference type="Gene3D" id="2.40.160.60">
    <property type="entry name" value="Outer membrane protein transport protein (OMPP1/FadL/TodX)"/>
    <property type="match status" value="1"/>
</dbReference>
<keyword evidence="10" id="KW-1185">Reference proteome</keyword>
<gene>
    <name evidence="9" type="ORF">EV194_10712</name>
</gene>
<evidence type="ECO:0000256" key="2">
    <source>
        <dbReference type="ARBA" id="ARBA00008163"/>
    </source>
</evidence>
<evidence type="ECO:0000256" key="6">
    <source>
        <dbReference type="ARBA" id="ARBA00023136"/>
    </source>
</evidence>
<dbReference type="EMBL" id="SLWK01000007">
    <property type="protein sequence ID" value="TCO07628.1"/>
    <property type="molecule type" value="Genomic_DNA"/>
</dbReference>
<evidence type="ECO:0000256" key="4">
    <source>
        <dbReference type="ARBA" id="ARBA00022692"/>
    </source>
</evidence>
<feature type="chain" id="PRO_5020872375" evidence="8">
    <location>
        <begin position="20"/>
        <end position="571"/>
    </location>
</feature>
<dbReference type="RefSeq" id="WP_132433962.1">
    <property type="nucleotide sequence ID" value="NZ_SLWK01000007.1"/>
</dbReference>
<evidence type="ECO:0000256" key="8">
    <source>
        <dbReference type="SAM" id="SignalP"/>
    </source>
</evidence>
<evidence type="ECO:0000256" key="5">
    <source>
        <dbReference type="ARBA" id="ARBA00022729"/>
    </source>
</evidence>
<dbReference type="GO" id="GO:0009279">
    <property type="term" value="C:cell outer membrane"/>
    <property type="evidence" value="ECO:0007669"/>
    <property type="project" value="UniProtKB-SubCell"/>
</dbReference>
<reference evidence="9 10" key="1">
    <citation type="submission" date="2019-03" db="EMBL/GenBank/DDBJ databases">
        <title>Genomic Encyclopedia of Type Strains, Phase IV (KMG-IV): sequencing the most valuable type-strain genomes for metagenomic binning, comparative biology and taxonomic classification.</title>
        <authorList>
            <person name="Goeker M."/>
        </authorList>
    </citation>
    <scope>NUCLEOTIDE SEQUENCE [LARGE SCALE GENOMIC DNA]</scope>
    <source>
        <strain evidence="9 10">DSM 24179</strain>
    </source>
</reference>
<proteinExistence type="inferred from homology"/>
<comment type="subcellular location">
    <subcellularLocation>
        <location evidence="1">Cell outer membrane</location>
        <topology evidence="1">Multi-pass membrane protein</topology>
    </subcellularLocation>
</comment>
<evidence type="ECO:0000256" key="1">
    <source>
        <dbReference type="ARBA" id="ARBA00004571"/>
    </source>
</evidence>
<keyword evidence="6" id="KW-0472">Membrane</keyword>
<name>A0A4R2GGY0_9BACT</name>
<comment type="similarity">
    <text evidence="2">Belongs to the OmpP1/FadL family.</text>
</comment>
<organism evidence="9 10">
    <name type="scientific">Natronoflexus pectinivorans</name>
    <dbReference type="NCBI Taxonomy" id="682526"/>
    <lineage>
        <taxon>Bacteria</taxon>
        <taxon>Pseudomonadati</taxon>
        <taxon>Bacteroidota</taxon>
        <taxon>Bacteroidia</taxon>
        <taxon>Marinilabiliales</taxon>
        <taxon>Marinilabiliaceae</taxon>
        <taxon>Natronoflexus</taxon>
    </lineage>
</organism>
<comment type="caution">
    <text evidence="9">The sequence shown here is derived from an EMBL/GenBank/DDBJ whole genome shotgun (WGS) entry which is preliminary data.</text>
</comment>
<protein>
    <submittedName>
        <fullName evidence="9">Outer membrane protein transport protein (OMPP1/FadL/TodX)</fullName>
    </submittedName>
</protein>
<keyword evidence="5 8" id="KW-0732">Signal</keyword>
<evidence type="ECO:0000313" key="9">
    <source>
        <dbReference type="EMBL" id="TCO07628.1"/>
    </source>
</evidence>
<dbReference type="Proteomes" id="UP000295221">
    <property type="component" value="Unassembled WGS sequence"/>
</dbReference>
<dbReference type="InterPro" id="IPR005017">
    <property type="entry name" value="OMPP1/FadL/TodX"/>
</dbReference>
<sequence>MKRYIGALAFLTASLMVTGQTTEDAIRFTSSQPTGTARSMSLGNAMGSLGGDYSSIGINPAGIAVYRSSEFTFTPSFRFDRTEADYYGMKTDDDRITMPFQQIGFVGTYKPIREATSGIISTHFAIGYNRNNTFSRKTYINGLNIGSSLLDMFTHNANMGRMDNLYERLAYDAFLLDRNPYASDVASMFPNESYPHNYLNAFEYNRFNVDDENGFPSYDLAVPQWGPLDGINQTRILSESGSSGEFNIAAGANISHTFYIGASLGIPVFSYTRNMDHFEEVAGGRNNYANFPEQLEGYYEYRWLESEQLWLDNEEEGFFGLDNYTFRERVTTRATGINLKTGIIYKPINALRIGAAFHTPTFFSVDNEYTTRIIADQFLIDLSDDEETYLFYDLDRFDERRYAENSYNFRTPFKAIGSVSYLFGTRGLISMDYEYTDNSSMQYRSKSSSVADKAAVSELNNQINNTFRATHNLRFGAEFRPTETVTLRGGFANYQSPYQSDHFKSGDKTQTYSFGVGYRMQNMFVDVAYMMRYQKYMYSMYYAPHIEDEFQEPVSMKANTHTLAVTLGWRF</sequence>
<dbReference type="PANTHER" id="PTHR35093">
    <property type="entry name" value="OUTER MEMBRANE PROTEIN NMB0088-RELATED"/>
    <property type="match status" value="1"/>
</dbReference>
<evidence type="ECO:0000256" key="3">
    <source>
        <dbReference type="ARBA" id="ARBA00022452"/>
    </source>
</evidence>
<dbReference type="OrthoDB" id="9765571at2"/>
<accession>A0A4R2GGY0</accession>